<evidence type="ECO:0000313" key="4">
    <source>
        <dbReference type="EMBL" id="CUN16704.1"/>
    </source>
</evidence>
<evidence type="ECO:0000313" key="5">
    <source>
        <dbReference type="Proteomes" id="UP000095453"/>
    </source>
</evidence>
<evidence type="ECO:0000259" key="3">
    <source>
        <dbReference type="Pfam" id="PF01478"/>
    </source>
</evidence>
<feature type="transmembrane region" description="Helical" evidence="2">
    <location>
        <begin position="39"/>
        <end position="63"/>
    </location>
</feature>
<evidence type="ECO:0000256" key="1">
    <source>
        <dbReference type="ARBA" id="ARBA00005801"/>
    </source>
</evidence>
<feature type="transmembrane region" description="Helical" evidence="2">
    <location>
        <begin position="134"/>
        <end position="160"/>
    </location>
</feature>
<accession>A0A173UPE4</accession>
<dbReference type="AlphaFoldDB" id="A0A173UPE4"/>
<feature type="transmembrane region" description="Helical" evidence="2">
    <location>
        <begin position="102"/>
        <end position="122"/>
    </location>
</feature>
<organism evidence="4 5">
    <name type="scientific">Roseburia inulinivorans</name>
    <dbReference type="NCBI Taxonomy" id="360807"/>
    <lineage>
        <taxon>Bacteria</taxon>
        <taxon>Bacillati</taxon>
        <taxon>Bacillota</taxon>
        <taxon>Clostridia</taxon>
        <taxon>Lachnospirales</taxon>
        <taxon>Lachnospiraceae</taxon>
        <taxon>Roseburia</taxon>
    </lineage>
</organism>
<dbReference type="EMBL" id="CYXX01000016">
    <property type="protein sequence ID" value="CUN16704.1"/>
    <property type="molecule type" value="Genomic_DNA"/>
</dbReference>
<feature type="domain" description="Prepilin type IV endopeptidase peptidase" evidence="3">
    <location>
        <begin position="70"/>
        <end position="161"/>
    </location>
</feature>
<dbReference type="GO" id="GO:0006465">
    <property type="term" value="P:signal peptide processing"/>
    <property type="evidence" value="ECO:0007669"/>
    <property type="project" value="TreeGrafter"/>
</dbReference>
<dbReference type="Proteomes" id="UP000095453">
    <property type="component" value="Unassembled WGS sequence"/>
</dbReference>
<dbReference type="GO" id="GO:0004190">
    <property type="term" value="F:aspartic-type endopeptidase activity"/>
    <property type="evidence" value="ECO:0007669"/>
    <property type="project" value="InterPro"/>
</dbReference>
<protein>
    <submittedName>
        <fullName evidence="4">Type IV leader peptidase family</fullName>
    </submittedName>
</protein>
<dbReference type="Pfam" id="PF01478">
    <property type="entry name" value="Peptidase_A24"/>
    <property type="match status" value="1"/>
</dbReference>
<reference evidence="4 5" key="1">
    <citation type="submission" date="2015-09" db="EMBL/GenBank/DDBJ databases">
        <authorList>
            <consortium name="Pathogen Informatics"/>
        </authorList>
    </citation>
    <scope>NUCLEOTIDE SEQUENCE [LARGE SCALE GENOMIC DNA]</scope>
    <source>
        <strain evidence="4 5">2789STDY5608887</strain>
    </source>
</reference>
<keyword evidence="2" id="KW-1133">Transmembrane helix</keyword>
<dbReference type="InterPro" id="IPR000045">
    <property type="entry name" value="Prepilin_IV_endopep_pep"/>
</dbReference>
<dbReference type="Gene3D" id="1.20.120.1220">
    <property type="match status" value="1"/>
</dbReference>
<dbReference type="PANTHER" id="PTHR30487:SF0">
    <property type="entry name" value="PREPILIN LEADER PEPTIDASE_N-METHYLTRANSFERASE-RELATED"/>
    <property type="match status" value="1"/>
</dbReference>
<dbReference type="PANTHER" id="PTHR30487">
    <property type="entry name" value="TYPE 4 PREPILIN-LIKE PROTEINS LEADER PEPTIDE-PROCESSING ENZYME"/>
    <property type="match status" value="1"/>
</dbReference>
<name>A0A173UPE4_9FIRM</name>
<gene>
    <name evidence="4" type="ORF">ERS852444_02190</name>
</gene>
<dbReference type="InterPro" id="IPR050882">
    <property type="entry name" value="Prepilin_peptidase/N-MTase"/>
</dbReference>
<dbReference type="GO" id="GO:0005886">
    <property type="term" value="C:plasma membrane"/>
    <property type="evidence" value="ECO:0007669"/>
    <property type="project" value="TreeGrafter"/>
</dbReference>
<dbReference type="RefSeq" id="WP_055169925.1">
    <property type="nucleotide sequence ID" value="NZ_CYXX01000016.1"/>
</dbReference>
<sequence length="190" mass="20023">MIWFLESHSFLVAVSASFLFGILLDMLLKKLTGSEKIGYVAVTAAAVTAVFIGAYGTTLHALACILTGQVLLFAAEYDFATHTVPDYVPVLILMTGLLEVEFAPALLGLVLVPLPFVVAALVKEGSIGGGDIKLMGACGFVLGVKRGYIALMLGLFLAVLFQTAYAKKEDKGFAMAPYLALGCLLAMLPA</sequence>
<evidence type="ECO:0000256" key="2">
    <source>
        <dbReference type="SAM" id="Phobius"/>
    </source>
</evidence>
<keyword evidence="2" id="KW-0472">Membrane</keyword>
<keyword evidence="2" id="KW-0812">Transmembrane</keyword>
<comment type="similarity">
    <text evidence="1">Belongs to the peptidase A24 family.</text>
</comment>
<proteinExistence type="inferred from homology"/>
<feature type="transmembrane region" description="Helical" evidence="2">
    <location>
        <begin position="6"/>
        <end position="27"/>
    </location>
</feature>